<dbReference type="InterPro" id="IPR006675">
    <property type="entry name" value="HDIG_dom"/>
</dbReference>
<dbReference type="Proteomes" id="UP000199495">
    <property type="component" value="Unassembled WGS sequence"/>
</dbReference>
<dbReference type="RefSeq" id="WP_090589520.1">
    <property type="nucleotide sequence ID" value="NZ_FNCS01000001.1"/>
</dbReference>
<dbReference type="Pfam" id="PF13487">
    <property type="entry name" value="HD_5"/>
    <property type="match status" value="1"/>
</dbReference>
<feature type="domain" description="HD-GYP" evidence="1">
    <location>
        <begin position="169"/>
        <end position="357"/>
    </location>
</feature>
<accession>A0A1G7RRM6</accession>
<dbReference type="SMART" id="SM00471">
    <property type="entry name" value="HDc"/>
    <property type="match status" value="1"/>
</dbReference>
<dbReference type="PANTHER" id="PTHR43155:SF2">
    <property type="entry name" value="CYCLIC DI-GMP PHOSPHODIESTERASE PA4108"/>
    <property type="match status" value="1"/>
</dbReference>
<dbReference type="OrthoDB" id="9802066at2"/>
<evidence type="ECO:0000259" key="1">
    <source>
        <dbReference type="PROSITE" id="PS51832"/>
    </source>
</evidence>
<dbReference type="PANTHER" id="PTHR43155">
    <property type="entry name" value="CYCLIC DI-GMP PHOSPHODIESTERASE PA4108-RELATED"/>
    <property type="match status" value="1"/>
</dbReference>
<protein>
    <submittedName>
        <fullName evidence="2">HDIG domain-containing protein</fullName>
    </submittedName>
</protein>
<dbReference type="SUPFAM" id="SSF109604">
    <property type="entry name" value="HD-domain/PDEase-like"/>
    <property type="match status" value="1"/>
</dbReference>
<evidence type="ECO:0000313" key="2">
    <source>
        <dbReference type="EMBL" id="SDG13402.1"/>
    </source>
</evidence>
<dbReference type="GO" id="GO:0008081">
    <property type="term" value="F:phosphoric diester hydrolase activity"/>
    <property type="evidence" value="ECO:0007669"/>
    <property type="project" value="UniProtKB-ARBA"/>
</dbReference>
<dbReference type="EMBL" id="FNCS01000001">
    <property type="protein sequence ID" value="SDG13402.1"/>
    <property type="molecule type" value="Genomic_DNA"/>
</dbReference>
<organism evidence="2 3">
    <name type="scientific">Pelagibacterium luteolum</name>
    <dbReference type="NCBI Taxonomy" id="440168"/>
    <lineage>
        <taxon>Bacteria</taxon>
        <taxon>Pseudomonadati</taxon>
        <taxon>Pseudomonadota</taxon>
        <taxon>Alphaproteobacteria</taxon>
        <taxon>Hyphomicrobiales</taxon>
        <taxon>Devosiaceae</taxon>
        <taxon>Pelagibacterium</taxon>
    </lineage>
</organism>
<evidence type="ECO:0000313" key="3">
    <source>
        <dbReference type="Proteomes" id="UP000199495"/>
    </source>
</evidence>
<dbReference type="AlphaFoldDB" id="A0A1G7RRM6"/>
<name>A0A1G7RRM6_9HYPH</name>
<reference evidence="2 3" key="1">
    <citation type="submission" date="2016-10" db="EMBL/GenBank/DDBJ databases">
        <authorList>
            <person name="de Groot N.N."/>
        </authorList>
    </citation>
    <scope>NUCLEOTIDE SEQUENCE [LARGE SCALE GENOMIC DNA]</scope>
    <source>
        <strain evidence="2 3">CGMCC 1.10267</strain>
    </source>
</reference>
<sequence length="357" mass="38491">MKAVAQEVLFLTDPQSRDDVASLAWPSNVRIEALDASRPHDNTDFKVIVVDADLTCGSTIELLRQTLKSVDRQIPRHFAVNQGRRIEVVQAQVLGARSIRPRPLSIEDLQAILAEAYGARSSALAEEPLAALVTTTHTGSRALGGVFDAIQSGGMLRRSELESASEDIADAIADDGIASWLEAVRAHHQGTFQHCLLVTGVLTSFAQALGMSHSDVSLLTTAGLLHDIGKAMIPIDILEKPGALSQHEFRTIAQHPVIGYDYLLSQGELDGVILDAVRGHHEYLDGSGYPDHLSGSQLGDVTRILTVCDIYGALCERRSYKSAMPPEKALELLESMANAGKLETALVKALRRAVLPA</sequence>
<keyword evidence="3" id="KW-1185">Reference proteome</keyword>
<dbReference type="CDD" id="cd00077">
    <property type="entry name" value="HDc"/>
    <property type="match status" value="1"/>
</dbReference>
<dbReference type="STRING" id="440168.SAMN04487974_10178"/>
<gene>
    <name evidence="2" type="ORF">SAMN04487974_10178</name>
</gene>
<dbReference type="InterPro" id="IPR011006">
    <property type="entry name" value="CheY-like_superfamily"/>
</dbReference>
<dbReference type="InterPro" id="IPR003607">
    <property type="entry name" value="HD/PDEase_dom"/>
</dbReference>
<dbReference type="PROSITE" id="PS51832">
    <property type="entry name" value="HD_GYP"/>
    <property type="match status" value="1"/>
</dbReference>
<dbReference type="Gene3D" id="1.10.3210.10">
    <property type="entry name" value="Hypothetical protein af1432"/>
    <property type="match status" value="1"/>
</dbReference>
<dbReference type="NCBIfam" id="TIGR00277">
    <property type="entry name" value="HDIG"/>
    <property type="match status" value="1"/>
</dbReference>
<proteinExistence type="predicted"/>
<dbReference type="SUPFAM" id="SSF52172">
    <property type="entry name" value="CheY-like"/>
    <property type="match status" value="1"/>
</dbReference>
<dbReference type="InterPro" id="IPR037522">
    <property type="entry name" value="HD_GYP_dom"/>
</dbReference>